<evidence type="ECO:0000313" key="3">
    <source>
        <dbReference type="Proteomes" id="UP000292346"/>
    </source>
</evidence>
<feature type="compositionally biased region" description="Basic and acidic residues" evidence="1">
    <location>
        <begin position="1"/>
        <end position="31"/>
    </location>
</feature>
<dbReference type="Pfam" id="PF10009">
    <property type="entry name" value="DUF2252"/>
    <property type="match status" value="1"/>
</dbReference>
<dbReference type="Proteomes" id="UP000292346">
    <property type="component" value="Unassembled WGS sequence"/>
</dbReference>
<accession>A0A4R0HPS3</accession>
<dbReference type="AlphaFoldDB" id="A0A4R0HPS3"/>
<proteinExistence type="predicted"/>
<dbReference type="PANTHER" id="PTHR39441">
    <property type="entry name" value="DUF2252 DOMAIN-CONTAINING PROTEIN"/>
    <property type="match status" value="1"/>
</dbReference>
<dbReference type="PANTHER" id="PTHR39441:SF1">
    <property type="entry name" value="DUF2252 DOMAIN-CONTAINING PROTEIN"/>
    <property type="match status" value="1"/>
</dbReference>
<evidence type="ECO:0000256" key="1">
    <source>
        <dbReference type="SAM" id="MobiDB-lite"/>
    </source>
</evidence>
<protein>
    <submittedName>
        <fullName evidence="2">DUF2252 domain-containing protein</fullName>
    </submittedName>
</protein>
<comment type="caution">
    <text evidence="2">The sequence shown here is derived from an EMBL/GenBank/DDBJ whole genome shotgun (WGS) entry which is preliminary data.</text>
</comment>
<evidence type="ECO:0000313" key="2">
    <source>
        <dbReference type="EMBL" id="TCC12428.1"/>
    </source>
</evidence>
<organism evidence="2 3">
    <name type="scientific">Kribbella soli</name>
    <dbReference type="NCBI Taxonomy" id="1124743"/>
    <lineage>
        <taxon>Bacteria</taxon>
        <taxon>Bacillati</taxon>
        <taxon>Actinomycetota</taxon>
        <taxon>Actinomycetes</taxon>
        <taxon>Propionibacteriales</taxon>
        <taxon>Kribbellaceae</taxon>
        <taxon>Kribbella</taxon>
    </lineage>
</organism>
<keyword evidence="3" id="KW-1185">Reference proteome</keyword>
<dbReference type="EMBL" id="SJJZ01000001">
    <property type="protein sequence ID" value="TCC12428.1"/>
    <property type="molecule type" value="Genomic_DNA"/>
</dbReference>
<reference evidence="2 3" key="1">
    <citation type="submission" date="2019-02" db="EMBL/GenBank/DDBJ databases">
        <title>Kribbella capetownensis sp. nov. and Kribbella speibonae sp. nov., isolated from soil.</title>
        <authorList>
            <person name="Curtis S.M."/>
            <person name="Norton I."/>
            <person name="Everest G.J."/>
            <person name="Meyers P.R."/>
        </authorList>
    </citation>
    <scope>NUCLEOTIDE SEQUENCE [LARGE SCALE GENOMIC DNA]</scope>
    <source>
        <strain evidence="2 3">KCTC 29219</strain>
    </source>
</reference>
<dbReference type="OrthoDB" id="1491115at2"/>
<dbReference type="InterPro" id="IPR018721">
    <property type="entry name" value="DUF2252"/>
</dbReference>
<name>A0A4R0HPS3_9ACTN</name>
<gene>
    <name evidence="2" type="ORF">E0H45_08230</name>
</gene>
<sequence length="462" mass="51309">MIPAERAARGKEARAAVPRESHAVFDPRPGRPDPVGLLEEQAASRVPELIPVRRGRMMVSPFTFYRGAALPMASDLATTPVSGLAVQACGDAHLSNFGIFGSAERRLVFDVNDFDETTPGPWEWDVKRLAASLEVAGRENGFGGKNRRAVVMAAVASYRQAMRAFAKMTNLDVWYAHADMDELRAEFDSQMKARQRKMWDKGMAKARTRDSMQEVAKLCRVVGGRPRIVSDPPLLVPVDELIPEAQDVAAFQTSLAGLIGKYRRTLETDRRYLLEQYEFADMARKVVGVGSVGTRCWIILMLGRDGSDPLFLQVKEAEESVLRRFTGAGKYANQGERVVAGQRLMQAASDIFLGWQRAKTGLDGKPHDYYVRQLRDWKYSMPIEAMKPRGMRIYGEACGWTLARAHARSGDRIAIATYLGGSDVFDRAIAAFAAAYADQNQRDHRSLVDAVASGRLTAERDM</sequence>
<feature type="region of interest" description="Disordered" evidence="1">
    <location>
        <begin position="1"/>
        <end position="36"/>
    </location>
</feature>